<evidence type="ECO:0000256" key="3">
    <source>
        <dbReference type="PIRSR" id="PIRSR600246-3"/>
    </source>
</evidence>
<evidence type="ECO:0008006" key="6">
    <source>
        <dbReference type="Google" id="ProtNLM"/>
    </source>
</evidence>
<dbReference type="Gene3D" id="3.60.20.30">
    <property type="entry name" value="(Glycosyl)asparaginase"/>
    <property type="match status" value="1"/>
</dbReference>
<dbReference type="GO" id="GO:0004298">
    <property type="term" value="F:threonine-type endopeptidase activity"/>
    <property type="evidence" value="ECO:0007669"/>
    <property type="project" value="InterPro"/>
</dbReference>
<dbReference type="AlphaFoldDB" id="A0A7R8YQ55"/>
<evidence type="ECO:0000256" key="2">
    <source>
        <dbReference type="PIRSR" id="PIRSR600246-1"/>
    </source>
</evidence>
<dbReference type="Pfam" id="PF01112">
    <property type="entry name" value="Asparaginase_2"/>
    <property type="match status" value="1"/>
</dbReference>
<sequence>MAGFVAVHTGAGNCVDETKYQKVIKEACLRGVHILRNGGTALEACEASITRLENSGNTNSGFGSNLTWDGKVECEASIMDGATLQFGACTNVRTVKNPIQLARNICSRQGRMLTFERIPPMILAGDGAELYAKELGLQLVDPSMLVSSKAQRCYEHYKSKIKTASSVYNTQITSLDTVGAVCVDGNGNIAAGCSSGGLILKISGRVGQAASFGAGCWAEVTDDRMVGTCTTGNGEYLIKTLLARELATDLLSCTCPTTSLHQTFKGKFLESKLLPRDKELYGGSLAIIFNRGSEDGELLWGHTTKSLCLGYMSTHQKTPKFVNSSLPTYSKPGESIIVSGQAFRLSMNN</sequence>
<dbReference type="OrthoDB" id="77601at2759"/>
<dbReference type="PANTHER" id="PTHR10188:SF8">
    <property type="entry name" value="THREONINE ASPARTASE 1"/>
    <property type="match status" value="1"/>
</dbReference>
<dbReference type="InParanoid" id="A0A7R8YQ55"/>
<evidence type="ECO:0000313" key="4">
    <source>
        <dbReference type="EMBL" id="CAD7081501.1"/>
    </source>
</evidence>
<dbReference type="FunFam" id="3.60.20.30:FF:000006">
    <property type="entry name" value="Threonine aspartase"/>
    <property type="match status" value="1"/>
</dbReference>
<dbReference type="InterPro" id="IPR037464">
    <property type="entry name" value="Taspase1"/>
</dbReference>
<dbReference type="FunCoup" id="A0A7R8YQ55">
    <property type="interactions" value="160"/>
</dbReference>
<dbReference type="CDD" id="cd04514">
    <property type="entry name" value="Taspase1_like"/>
    <property type="match status" value="1"/>
</dbReference>
<feature type="active site" description="Nucleophile" evidence="2">
    <location>
        <position position="177"/>
    </location>
</feature>
<dbReference type="GO" id="GO:0051604">
    <property type="term" value="P:protein maturation"/>
    <property type="evidence" value="ECO:0007669"/>
    <property type="project" value="TreeGrafter"/>
</dbReference>
<dbReference type="Proteomes" id="UP000594454">
    <property type="component" value="Chromosome 2"/>
</dbReference>
<evidence type="ECO:0000313" key="5">
    <source>
        <dbReference type="Proteomes" id="UP000594454"/>
    </source>
</evidence>
<dbReference type="OMA" id="ACEAAIM"/>
<feature type="site" description="Cleavage; by autolysis" evidence="3">
    <location>
        <begin position="176"/>
        <end position="177"/>
    </location>
</feature>
<comment type="similarity">
    <text evidence="1">Belongs to the Ntn-hydrolase family.</text>
</comment>
<dbReference type="InterPro" id="IPR029055">
    <property type="entry name" value="Ntn_hydrolases_N"/>
</dbReference>
<name>A0A7R8YQ55_HERIL</name>
<accession>A0A7R8YQ55</accession>
<organism evidence="4 5">
    <name type="scientific">Hermetia illucens</name>
    <name type="common">Black soldier fly</name>
    <dbReference type="NCBI Taxonomy" id="343691"/>
    <lineage>
        <taxon>Eukaryota</taxon>
        <taxon>Metazoa</taxon>
        <taxon>Ecdysozoa</taxon>
        <taxon>Arthropoda</taxon>
        <taxon>Hexapoda</taxon>
        <taxon>Insecta</taxon>
        <taxon>Pterygota</taxon>
        <taxon>Neoptera</taxon>
        <taxon>Endopterygota</taxon>
        <taxon>Diptera</taxon>
        <taxon>Brachycera</taxon>
        <taxon>Stratiomyomorpha</taxon>
        <taxon>Stratiomyidae</taxon>
        <taxon>Hermetiinae</taxon>
        <taxon>Hermetia</taxon>
    </lineage>
</organism>
<protein>
    <recommendedName>
        <fullName evidence="6">Threonine aspartase</fullName>
    </recommendedName>
</protein>
<reference evidence="4 5" key="1">
    <citation type="submission" date="2020-11" db="EMBL/GenBank/DDBJ databases">
        <authorList>
            <person name="Wallbank WR R."/>
            <person name="Pardo Diaz C."/>
            <person name="Kozak K."/>
            <person name="Martin S."/>
            <person name="Jiggins C."/>
            <person name="Moest M."/>
            <person name="Warren A I."/>
            <person name="Generalovic N T."/>
            <person name="Byers J.R.P. K."/>
            <person name="Montejo-Kovacevich G."/>
            <person name="Yen C E."/>
        </authorList>
    </citation>
    <scope>NUCLEOTIDE SEQUENCE [LARGE SCALE GENOMIC DNA]</scope>
</reference>
<dbReference type="InterPro" id="IPR000246">
    <property type="entry name" value="Peptidase_T2"/>
</dbReference>
<evidence type="ECO:0000256" key="1">
    <source>
        <dbReference type="ARBA" id="ARBA00010872"/>
    </source>
</evidence>
<dbReference type="SUPFAM" id="SSF56235">
    <property type="entry name" value="N-terminal nucleophile aminohydrolases (Ntn hydrolases)"/>
    <property type="match status" value="1"/>
</dbReference>
<dbReference type="EMBL" id="LR899010">
    <property type="protein sequence ID" value="CAD7081501.1"/>
    <property type="molecule type" value="Genomic_DNA"/>
</dbReference>
<dbReference type="GO" id="GO:0005737">
    <property type="term" value="C:cytoplasm"/>
    <property type="evidence" value="ECO:0007669"/>
    <property type="project" value="TreeGrafter"/>
</dbReference>
<proteinExistence type="inferred from homology"/>
<gene>
    <name evidence="4" type="ORF">HERILL_LOCUS4602</name>
</gene>
<keyword evidence="5" id="KW-1185">Reference proteome</keyword>
<dbReference type="PANTHER" id="PTHR10188">
    <property type="entry name" value="L-ASPARAGINASE"/>
    <property type="match status" value="1"/>
</dbReference>